<feature type="transmembrane region" description="Helical" evidence="1">
    <location>
        <begin position="31"/>
        <end position="53"/>
    </location>
</feature>
<proteinExistence type="predicted"/>
<organism evidence="2">
    <name type="scientific">Candidatus Shikimatogenerans sp. Tder</name>
    <dbReference type="NCBI Taxonomy" id="3158566"/>
    <lineage>
        <taxon>Bacteria</taxon>
        <taxon>Pseudomonadati</taxon>
        <taxon>Bacteroidota</taxon>
        <taxon>Flavobacteriia</taxon>
        <taxon>Flavobacteriales</taxon>
        <taxon>Candidatus Shikimatogenerans</taxon>
    </lineage>
</organism>
<dbReference type="EMBL" id="CP157895">
    <property type="protein sequence ID" value="XBT18506.1"/>
    <property type="molecule type" value="Genomic_DNA"/>
</dbReference>
<evidence type="ECO:0000256" key="1">
    <source>
        <dbReference type="SAM" id="Phobius"/>
    </source>
</evidence>
<reference evidence="2" key="1">
    <citation type="submission" date="2024-06" db="EMBL/GenBank/DDBJ databases">
        <title>Diversity, functionality, and evolutionary history of bacterial symbionts in false click beetles (Coleoptera, Throscidae).</title>
        <authorList>
            <person name="Wierz J.C."/>
            <person name="Malm H."/>
            <person name="Kaltenpoth M."/>
            <person name="Engl T."/>
        </authorList>
    </citation>
    <scope>NUCLEOTIDE SEQUENCE</scope>
    <source>
        <strain evidence="2">Tder</strain>
    </source>
</reference>
<sequence>MENSALLGQKGIVRSLLAEPLEQKHCHLLQINIQGCVCNIFIYNIFYILYIYYKYYYILYNIIFI</sequence>
<gene>
    <name evidence="2" type="ORF">ABNO82_00005</name>
</gene>
<dbReference type="AlphaFoldDB" id="A0AAU7QRZ3"/>
<evidence type="ECO:0000313" key="2">
    <source>
        <dbReference type="EMBL" id="XBT18506.1"/>
    </source>
</evidence>
<protein>
    <submittedName>
        <fullName evidence="2">Uncharacterized protein</fullName>
    </submittedName>
</protein>
<keyword evidence="1" id="KW-0472">Membrane</keyword>
<accession>A0AAU7QRZ3</accession>
<keyword evidence="1" id="KW-0812">Transmembrane</keyword>
<name>A0AAU7QRZ3_9FLAO</name>
<keyword evidence="1" id="KW-1133">Transmembrane helix</keyword>